<evidence type="ECO:0000313" key="11">
    <source>
        <dbReference type="Proteomes" id="UP000295431"/>
    </source>
</evidence>
<dbReference type="EMBL" id="SMJW01000298">
    <property type="protein sequence ID" value="TDC05560.1"/>
    <property type="molecule type" value="Genomic_DNA"/>
</dbReference>
<dbReference type="Proteomes" id="UP000295431">
    <property type="component" value="Unassembled WGS sequence"/>
</dbReference>
<keyword evidence="5" id="KW-0547">Nucleotide-binding</keyword>
<dbReference type="Gene3D" id="3.90.1860.10">
    <property type="entry name" value="tRNA-splicing ligase RtcB"/>
    <property type="match status" value="1"/>
</dbReference>
<evidence type="ECO:0000256" key="3">
    <source>
        <dbReference type="ARBA" id="ARBA00022598"/>
    </source>
</evidence>
<evidence type="ECO:0000256" key="6">
    <source>
        <dbReference type="ARBA" id="ARBA00022800"/>
    </source>
</evidence>
<evidence type="ECO:0000256" key="7">
    <source>
        <dbReference type="ARBA" id="ARBA00023134"/>
    </source>
</evidence>
<dbReference type="GO" id="GO:0170057">
    <property type="term" value="F:RNA ligase (GTP) activity"/>
    <property type="evidence" value="ECO:0007669"/>
    <property type="project" value="UniProtKB-EC"/>
</dbReference>
<dbReference type="EC" id="6.5.1.8" evidence="2"/>
<keyword evidence="6" id="KW-0692">RNA repair</keyword>
<name>A0A4R4NDP5_9ACTN</name>
<protein>
    <recommendedName>
        <fullName evidence="2">3'-phosphate/5'-hydroxy nucleic acid ligase</fullName>
        <ecNumber evidence="2">6.5.1.8</ecNumber>
    </recommendedName>
</protein>
<keyword evidence="11" id="KW-1185">Reference proteome</keyword>
<dbReference type="OrthoDB" id="9802323at2"/>
<dbReference type="InterPro" id="IPR036025">
    <property type="entry name" value="RtcB-like_sf"/>
</dbReference>
<keyword evidence="3" id="KW-0436">Ligase</keyword>
<evidence type="ECO:0000256" key="5">
    <source>
        <dbReference type="ARBA" id="ARBA00022741"/>
    </source>
</evidence>
<dbReference type="SUPFAM" id="SSF103365">
    <property type="entry name" value="Hypothetical protein PH1602"/>
    <property type="match status" value="1"/>
</dbReference>
<dbReference type="Pfam" id="PF01139">
    <property type="entry name" value="RtcB"/>
    <property type="match status" value="1"/>
</dbReference>
<evidence type="ECO:0000256" key="2">
    <source>
        <dbReference type="ARBA" id="ARBA00012726"/>
    </source>
</evidence>
<evidence type="ECO:0000256" key="1">
    <source>
        <dbReference type="ARBA" id="ARBA00001936"/>
    </source>
</evidence>
<evidence type="ECO:0000256" key="4">
    <source>
        <dbReference type="ARBA" id="ARBA00022723"/>
    </source>
</evidence>
<keyword evidence="8" id="KW-0464">Manganese</keyword>
<comment type="cofactor">
    <cofactor evidence="1">
        <name>Mn(2+)</name>
        <dbReference type="ChEBI" id="CHEBI:29035"/>
    </cofactor>
</comment>
<accession>A0A4R4NDP5</accession>
<comment type="caution">
    <text evidence="10">The sequence shown here is derived from an EMBL/GenBank/DDBJ whole genome shotgun (WGS) entry which is preliminary data.</text>
</comment>
<keyword evidence="7" id="KW-0342">GTP-binding</keyword>
<comment type="catalytic activity">
    <reaction evidence="9">
        <text>a 3'-end 3'-phospho-ribonucleotide-RNA + a 5'-end dephospho-ribonucleoside-RNA + GTP = a ribonucleotidyl-ribonucleotide-RNA + GMP + diphosphate</text>
        <dbReference type="Rhea" id="RHEA:68076"/>
        <dbReference type="Rhea" id="RHEA-COMP:10463"/>
        <dbReference type="Rhea" id="RHEA-COMP:13936"/>
        <dbReference type="Rhea" id="RHEA-COMP:17355"/>
        <dbReference type="ChEBI" id="CHEBI:33019"/>
        <dbReference type="ChEBI" id="CHEBI:37565"/>
        <dbReference type="ChEBI" id="CHEBI:58115"/>
        <dbReference type="ChEBI" id="CHEBI:83062"/>
        <dbReference type="ChEBI" id="CHEBI:138284"/>
        <dbReference type="ChEBI" id="CHEBI:173118"/>
        <dbReference type="EC" id="6.5.1.8"/>
    </reaction>
</comment>
<proteinExistence type="predicted"/>
<dbReference type="GO" id="GO:0005525">
    <property type="term" value="F:GTP binding"/>
    <property type="evidence" value="ECO:0007669"/>
    <property type="project" value="UniProtKB-KW"/>
</dbReference>
<gene>
    <name evidence="10" type="ORF">E1284_35240</name>
</gene>
<reference evidence="10 11" key="1">
    <citation type="submission" date="2019-03" db="EMBL/GenBank/DDBJ databases">
        <title>Draft genome sequences of novel Actinobacteria.</title>
        <authorList>
            <person name="Sahin N."/>
            <person name="Ay H."/>
            <person name="Saygin H."/>
        </authorList>
    </citation>
    <scope>NUCLEOTIDE SEQUENCE [LARGE SCALE GENOMIC DNA]</scope>
    <source>
        <strain evidence="10 11">DSM 45347</strain>
    </source>
</reference>
<dbReference type="AlphaFoldDB" id="A0A4R4NDP5"/>
<dbReference type="GO" id="GO:0046872">
    <property type="term" value="F:metal ion binding"/>
    <property type="evidence" value="ECO:0007669"/>
    <property type="project" value="UniProtKB-KW"/>
</dbReference>
<organism evidence="10 11">
    <name type="scientific">Actinomadura bangladeshensis</name>
    <dbReference type="NCBI Taxonomy" id="453573"/>
    <lineage>
        <taxon>Bacteria</taxon>
        <taxon>Bacillati</taxon>
        <taxon>Actinomycetota</taxon>
        <taxon>Actinomycetes</taxon>
        <taxon>Streptosporangiales</taxon>
        <taxon>Thermomonosporaceae</taxon>
        <taxon>Actinomadura</taxon>
    </lineage>
</organism>
<sequence>MAAVLTRWRVSVSAAACSGVGSSLTCTTSFTVRDLAAWRRDLKQEAPWAYKDIGPVVSSLLGGGVATPVAELRPLLTVKG</sequence>
<dbReference type="GO" id="GO:0006396">
    <property type="term" value="P:RNA processing"/>
    <property type="evidence" value="ECO:0007669"/>
    <property type="project" value="InterPro"/>
</dbReference>
<evidence type="ECO:0000256" key="8">
    <source>
        <dbReference type="ARBA" id="ARBA00023211"/>
    </source>
</evidence>
<dbReference type="InterPro" id="IPR001233">
    <property type="entry name" value="RtcB"/>
</dbReference>
<keyword evidence="4" id="KW-0479">Metal-binding</keyword>
<dbReference type="GO" id="GO:0042245">
    <property type="term" value="P:RNA repair"/>
    <property type="evidence" value="ECO:0007669"/>
    <property type="project" value="UniProtKB-KW"/>
</dbReference>
<evidence type="ECO:0000313" key="10">
    <source>
        <dbReference type="EMBL" id="TDC05560.1"/>
    </source>
</evidence>
<evidence type="ECO:0000256" key="9">
    <source>
        <dbReference type="ARBA" id="ARBA00047746"/>
    </source>
</evidence>